<comment type="caution">
    <text evidence="1">The sequence shown here is derived from an EMBL/GenBank/DDBJ whole genome shotgun (WGS) entry which is preliminary data.</text>
</comment>
<name>A0A9P4GHP9_9PLEO</name>
<evidence type="ECO:0000313" key="1">
    <source>
        <dbReference type="EMBL" id="KAF1845669.1"/>
    </source>
</evidence>
<accession>A0A9P4GHP9</accession>
<sequence length="78" mass="8534">MTARRRHKNFAALGTSSVLCAAKVDSPFPRLLRNLYTVVSIVSLTSQREHYCSRSYTLCGSVFYSGALAGKGSNILFS</sequence>
<proteinExistence type="predicted"/>
<gene>
    <name evidence="1" type="ORF">K460DRAFT_112883</name>
</gene>
<evidence type="ECO:0000313" key="2">
    <source>
        <dbReference type="Proteomes" id="UP000800039"/>
    </source>
</evidence>
<keyword evidence="2" id="KW-1185">Reference proteome</keyword>
<dbReference type="Proteomes" id="UP000800039">
    <property type="component" value="Unassembled WGS sequence"/>
</dbReference>
<reference evidence="1" key="1">
    <citation type="submission" date="2020-01" db="EMBL/GenBank/DDBJ databases">
        <authorList>
            <consortium name="DOE Joint Genome Institute"/>
            <person name="Haridas S."/>
            <person name="Albert R."/>
            <person name="Binder M."/>
            <person name="Bloem J."/>
            <person name="Labutti K."/>
            <person name="Salamov A."/>
            <person name="Andreopoulos B."/>
            <person name="Baker S.E."/>
            <person name="Barry K."/>
            <person name="Bills G."/>
            <person name="Bluhm B.H."/>
            <person name="Cannon C."/>
            <person name="Castanera R."/>
            <person name="Culley D.E."/>
            <person name="Daum C."/>
            <person name="Ezra D."/>
            <person name="Gonzalez J.B."/>
            <person name="Henrissat B."/>
            <person name="Kuo A."/>
            <person name="Liang C."/>
            <person name="Lipzen A."/>
            <person name="Lutzoni F."/>
            <person name="Magnuson J."/>
            <person name="Mondo S."/>
            <person name="Nolan M."/>
            <person name="Ohm R."/>
            <person name="Pangilinan J."/>
            <person name="Park H.-J."/>
            <person name="Ramirez L."/>
            <person name="Alfaro M."/>
            <person name="Sun H."/>
            <person name="Tritt A."/>
            <person name="Yoshinaga Y."/>
            <person name="Zwiers L.-H."/>
            <person name="Turgeon B.G."/>
            <person name="Goodwin S.B."/>
            <person name="Spatafora J.W."/>
            <person name="Crous P.W."/>
            <person name="Grigoriev I.V."/>
        </authorList>
    </citation>
    <scope>NUCLEOTIDE SEQUENCE</scope>
    <source>
        <strain evidence="1">CBS 394.84</strain>
    </source>
</reference>
<organism evidence="1 2">
    <name type="scientific">Cucurbitaria berberidis CBS 394.84</name>
    <dbReference type="NCBI Taxonomy" id="1168544"/>
    <lineage>
        <taxon>Eukaryota</taxon>
        <taxon>Fungi</taxon>
        <taxon>Dikarya</taxon>
        <taxon>Ascomycota</taxon>
        <taxon>Pezizomycotina</taxon>
        <taxon>Dothideomycetes</taxon>
        <taxon>Pleosporomycetidae</taxon>
        <taxon>Pleosporales</taxon>
        <taxon>Pleosporineae</taxon>
        <taxon>Cucurbitariaceae</taxon>
        <taxon>Cucurbitaria</taxon>
    </lineage>
</organism>
<dbReference type="AlphaFoldDB" id="A0A9P4GHP9"/>
<protein>
    <submittedName>
        <fullName evidence="1">Uncharacterized protein</fullName>
    </submittedName>
</protein>
<dbReference type="EMBL" id="ML976616">
    <property type="protein sequence ID" value="KAF1845669.1"/>
    <property type="molecule type" value="Genomic_DNA"/>
</dbReference>
<dbReference type="GeneID" id="63843814"/>
<dbReference type="RefSeq" id="XP_040788232.1">
    <property type="nucleotide sequence ID" value="XM_040926563.1"/>
</dbReference>